<feature type="domain" description="Tripartite ATP-independent periplasmic transporters DctQ component" evidence="10">
    <location>
        <begin position="26"/>
        <end position="158"/>
    </location>
</feature>
<evidence type="ECO:0000256" key="3">
    <source>
        <dbReference type="ARBA" id="ARBA00022475"/>
    </source>
</evidence>
<keyword evidence="7 9" id="KW-0472">Membrane</keyword>
<evidence type="ECO:0000256" key="7">
    <source>
        <dbReference type="ARBA" id="ARBA00023136"/>
    </source>
</evidence>
<dbReference type="STRING" id="282683.SAMN04488105_101122"/>
<proteinExistence type="inferred from homology"/>
<comment type="function">
    <text evidence="9">Part of the tripartite ATP-independent periplasmic (TRAP) transport system.</text>
</comment>
<comment type="subcellular location">
    <subcellularLocation>
        <location evidence="1 9">Cell inner membrane</location>
        <topology evidence="1 9">Multi-pass membrane protein</topology>
    </subcellularLocation>
</comment>
<dbReference type="GO" id="GO:0005886">
    <property type="term" value="C:plasma membrane"/>
    <property type="evidence" value="ECO:0007669"/>
    <property type="project" value="UniProtKB-SubCell"/>
</dbReference>
<keyword evidence="2 9" id="KW-0813">Transport</keyword>
<evidence type="ECO:0000256" key="9">
    <source>
        <dbReference type="RuleBase" id="RU369079"/>
    </source>
</evidence>
<keyword evidence="4 9" id="KW-0997">Cell inner membrane</keyword>
<dbReference type="PANTHER" id="PTHR35011">
    <property type="entry name" value="2,3-DIKETO-L-GULONATE TRAP TRANSPORTER SMALL PERMEASE PROTEIN YIAM"/>
    <property type="match status" value="1"/>
</dbReference>
<organism evidence="11 12">
    <name type="scientific">Salipiger thiooxidans</name>
    <dbReference type="NCBI Taxonomy" id="282683"/>
    <lineage>
        <taxon>Bacteria</taxon>
        <taxon>Pseudomonadati</taxon>
        <taxon>Pseudomonadota</taxon>
        <taxon>Alphaproteobacteria</taxon>
        <taxon>Rhodobacterales</taxon>
        <taxon>Roseobacteraceae</taxon>
        <taxon>Salipiger</taxon>
    </lineage>
</organism>
<feature type="transmembrane region" description="Helical" evidence="9">
    <location>
        <begin position="12"/>
        <end position="32"/>
    </location>
</feature>
<dbReference type="Proteomes" id="UP000198994">
    <property type="component" value="Unassembled WGS sequence"/>
</dbReference>
<comment type="similarity">
    <text evidence="8 9">Belongs to the TRAP transporter small permease family.</text>
</comment>
<reference evidence="12" key="1">
    <citation type="submission" date="2016-10" db="EMBL/GenBank/DDBJ databases">
        <authorList>
            <person name="Varghese N."/>
            <person name="Submissions S."/>
        </authorList>
    </citation>
    <scope>NUCLEOTIDE SEQUENCE [LARGE SCALE GENOMIC DNA]</scope>
    <source>
        <strain evidence="12">DSM 10146</strain>
    </source>
</reference>
<evidence type="ECO:0000313" key="12">
    <source>
        <dbReference type="Proteomes" id="UP000198994"/>
    </source>
</evidence>
<dbReference type="AlphaFoldDB" id="A0A1G7AIF2"/>
<sequence>MQRLMTAIRWLNIGSATLASAMMVLMMLHITLDVANRYFFNGQIVGTLEVVSFYYMVALVFLAFGFVELKHENIRVDLFAQMMPRPVQFALYLLACVLGLIFFGMLFWQTLHDAIRATSSGEEAMSNFRFIIWPSRWSLPIGFAAAFLAVMANLLTSVSQRKAL</sequence>
<feature type="transmembrane region" description="Helical" evidence="9">
    <location>
        <begin position="137"/>
        <end position="156"/>
    </location>
</feature>
<evidence type="ECO:0000256" key="1">
    <source>
        <dbReference type="ARBA" id="ARBA00004429"/>
    </source>
</evidence>
<feature type="transmembrane region" description="Helical" evidence="9">
    <location>
        <begin position="89"/>
        <end position="108"/>
    </location>
</feature>
<evidence type="ECO:0000259" key="10">
    <source>
        <dbReference type="Pfam" id="PF04290"/>
    </source>
</evidence>
<keyword evidence="5 9" id="KW-0812">Transmembrane</keyword>
<evidence type="ECO:0000256" key="5">
    <source>
        <dbReference type="ARBA" id="ARBA00022692"/>
    </source>
</evidence>
<feature type="transmembrane region" description="Helical" evidence="9">
    <location>
        <begin position="52"/>
        <end position="69"/>
    </location>
</feature>
<evidence type="ECO:0000256" key="2">
    <source>
        <dbReference type="ARBA" id="ARBA00022448"/>
    </source>
</evidence>
<keyword evidence="12" id="KW-1185">Reference proteome</keyword>
<dbReference type="OrthoDB" id="4250245at2"/>
<accession>A0A1G7AIF2</accession>
<evidence type="ECO:0000313" key="11">
    <source>
        <dbReference type="EMBL" id="SDE13656.1"/>
    </source>
</evidence>
<evidence type="ECO:0000256" key="4">
    <source>
        <dbReference type="ARBA" id="ARBA00022519"/>
    </source>
</evidence>
<dbReference type="EMBL" id="FNAV01000001">
    <property type="protein sequence ID" value="SDE13656.1"/>
    <property type="molecule type" value="Genomic_DNA"/>
</dbReference>
<name>A0A1G7AIF2_9RHOB</name>
<comment type="subunit">
    <text evidence="9">The complex comprises the extracytoplasmic solute receptor protein and the two transmembrane proteins.</text>
</comment>
<evidence type="ECO:0000256" key="6">
    <source>
        <dbReference type="ARBA" id="ARBA00022989"/>
    </source>
</evidence>
<evidence type="ECO:0000256" key="8">
    <source>
        <dbReference type="ARBA" id="ARBA00038436"/>
    </source>
</evidence>
<keyword evidence="3" id="KW-1003">Cell membrane</keyword>
<dbReference type="Pfam" id="PF04290">
    <property type="entry name" value="DctQ"/>
    <property type="match status" value="1"/>
</dbReference>
<dbReference type="InterPro" id="IPR007387">
    <property type="entry name" value="TRAP_DctQ"/>
</dbReference>
<dbReference type="GO" id="GO:0015740">
    <property type="term" value="P:C4-dicarboxylate transport"/>
    <property type="evidence" value="ECO:0007669"/>
    <property type="project" value="TreeGrafter"/>
</dbReference>
<dbReference type="InterPro" id="IPR055348">
    <property type="entry name" value="DctQ"/>
</dbReference>
<dbReference type="GO" id="GO:0022857">
    <property type="term" value="F:transmembrane transporter activity"/>
    <property type="evidence" value="ECO:0007669"/>
    <property type="project" value="UniProtKB-UniRule"/>
</dbReference>
<dbReference type="RefSeq" id="WP_008884083.1">
    <property type="nucleotide sequence ID" value="NZ_FNAV01000001.1"/>
</dbReference>
<gene>
    <name evidence="11" type="ORF">SAMN04488105_101122</name>
</gene>
<dbReference type="PANTHER" id="PTHR35011:SF10">
    <property type="entry name" value="TRAP TRANSPORTER SMALL PERMEASE PROTEIN"/>
    <property type="match status" value="1"/>
</dbReference>
<keyword evidence="6 9" id="KW-1133">Transmembrane helix</keyword>
<protein>
    <recommendedName>
        <fullName evidence="9">TRAP transporter small permease protein</fullName>
    </recommendedName>
</protein>